<dbReference type="Gene3D" id="3.90.79.10">
    <property type="entry name" value="Nucleoside Triphosphate Pyrophosphohydrolase"/>
    <property type="match status" value="1"/>
</dbReference>
<feature type="domain" description="Nudix hydrolase" evidence="7">
    <location>
        <begin position="18"/>
        <end position="151"/>
    </location>
</feature>
<name>A0A0S7BAI9_9CHLR</name>
<dbReference type="GO" id="GO:0046872">
    <property type="term" value="F:metal ion binding"/>
    <property type="evidence" value="ECO:0007669"/>
    <property type="project" value="UniProtKB-KW"/>
</dbReference>
<keyword evidence="4 8" id="KW-0378">Hydrolase</keyword>
<dbReference type="PANTHER" id="PTHR12992">
    <property type="entry name" value="NUDIX HYDROLASE"/>
    <property type="match status" value="1"/>
</dbReference>
<evidence type="ECO:0000313" key="9">
    <source>
        <dbReference type="Proteomes" id="UP000055060"/>
    </source>
</evidence>
<dbReference type="EMBL" id="DF967972">
    <property type="protein sequence ID" value="GAP14652.1"/>
    <property type="molecule type" value="Genomic_DNA"/>
</dbReference>
<reference evidence="8" key="1">
    <citation type="submission" date="2015-07" db="EMBL/GenBank/DDBJ databases">
        <title>Draft Genome Sequences of Anaerolinea thermolimosa IMO-1, Bellilinea caldifistulae GOMI-1, Leptolinea tardivitalis YMTK-2, Levilinea saccharolytica KIBI-1,Longilinea arvoryzae KOME-1, Previously Described as Members of the Anaerolineaceae (Chloroflexi).</title>
        <authorList>
            <person name="Sekiguchi Y."/>
            <person name="Ohashi A."/>
            <person name="Matsuura N."/>
            <person name="Tourlousse M.D."/>
        </authorList>
    </citation>
    <scope>NUCLEOTIDE SEQUENCE [LARGE SCALE GENOMIC DNA]</scope>
    <source>
        <strain evidence="8">KOME-1</strain>
    </source>
</reference>
<keyword evidence="9" id="KW-1185">Reference proteome</keyword>
<evidence type="ECO:0000256" key="4">
    <source>
        <dbReference type="ARBA" id="ARBA00022801"/>
    </source>
</evidence>
<dbReference type="PROSITE" id="PS51462">
    <property type="entry name" value="NUDIX"/>
    <property type="match status" value="1"/>
</dbReference>
<evidence type="ECO:0000259" key="7">
    <source>
        <dbReference type="PROSITE" id="PS51462"/>
    </source>
</evidence>
<dbReference type="GO" id="GO:0010945">
    <property type="term" value="F:coenzyme A diphosphatase activity"/>
    <property type="evidence" value="ECO:0007669"/>
    <property type="project" value="InterPro"/>
</dbReference>
<dbReference type="CDD" id="cd03426">
    <property type="entry name" value="NUDIX_CoAse_Nudt7"/>
    <property type="match status" value="1"/>
</dbReference>
<dbReference type="AlphaFoldDB" id="A0A0S7BAI9"/>
<dbReference type="InterPro" id="IPR045121">
    <property type="entry name" value="CoAse"/>
</dbReference>
<evidence type="ECO:0000256" key="5">
    <source>
        <dbReference type="ARBA" id="ARBA00022842"/>
    </source>
</evidence>
<sequence length="181" mass="20275">MRLAGMSSVHSARPRGPDRQAAVLVPLLREGGEWHLLFIRRSVEVQDHKGQVAFPGGAIETEDADAIAAALRETREEIGLPESSIRVLGQMAARTTVTHYFVTPVVGVIPWPFAVRMQVSEVSRVFTIPLRWLAKPENHTRRDFVRPGGIRGMVDFFEDYDGELLWGITAAMTLEFLEIVR</sequence>
<evidence type="ECO:0000256" key="6">
    <source>
        <dbReference type="ARBA" id="ARBA00023211"/>
    </source>
</evidence>
<dbReference type="PANTHER" id="PTHR12992:SF11">
    <property type="entry name" value="MITOCHONDRIAL COENZYME A DIPHOSPHATASE NUDT8"/>
    <property type="match status" value="1"/>
</dbReference>
<comment type="cofactor">
    <cofactor evidence="1">
        <name>Mn(2+)</name>
        <dbReference type="ChEBI" id="CHEBI:29035"/>
    </cofactor>
</comment>
<keyword evidence="6" id="KW-0464">Manganese</keyword>
<evidence type="ECO:0000256" key="2">
    <source>
        <dbReference type="ARBA" id="ARBA00001946"/>
    </source>
</evidence>
<evidence type="ECO:0000256" key="3">
    <source>
        <dbReference type="ARBA" id="ARBA00022723"/>
    </source>
</evidence>
<comment type="cofactor">
    <cofactor evidence="2">
        <name>Mg(2+)</name>
        <dbReference type="ChEBI" id="CHEBI:18420"/>
    </cofactor>
</comment>
<dbReference type="STRING" id="360412.LARV_02426"/>
<dbReference type="InterPro" id="IPR015797">
    <property type="entry name" value="NUDIX_hydrolase-like_dom_sf"/>
</dbReference>
<accession>A0A0S7BAI9</accession>
<dbReference type="Proteomes" id="UP000055060">
    <property type="component" value="Unassembled WGS sequence"/>
</dbReference>
<dbReference type="InterPro" id="IPR000086">
    <property type="entry name" value="NUDIX_hydrolase_dom"/>
</dbReference>
<dbReference type="SUPFAM" id="SSF55811">
    <property type="entry name" value="Nudix"/>
    <property type="match status" value="1"/>
</dbReference>
<keyword evidence="3" id="KW-0479">Metal-binding</keyword>
<keyword evidence="5" id="KW-0460">Magnesium</keyword>
<evidence type="ECO:0000313" key="8">
    <source>
        <dbReference type="EMBL" id="GAP14652.1"/>
    </source>
</evidence>
<protein>
    <submittedName>
        <fullName evidence="8">NTP pyrophosphohydrolase including oxidative damage repair enzymes</fullName>
    </submittedName>
</protein>
<dbReference type="Pfam" id="PF00293">
    <property type="entry name" value="NUDIX"/>
    <property type="match status" value="1"/>
</dbReference>
<gene>
    <name evidence="8" type="ORF">LARV_02426</name>
</gene>
<proteinExistence type="predicted"/>
<dbReference type="NCBIfam" id="NF007980">
    <property type="entry name" value="PRK10707.1"/>
    <property type="match status" value="1"/>
</dbReference>
<organism evidence="8">
    <name type="scientific">Longilinea arvoryzae</name>
    <dbReference type="NCBI Taxonomy" id="360412"/>
    <lineage>
        <taxon>Bacteria</taxon>
        <taxon>Bacillati</taxon>
        <taxon>Chloroflexota</taxon>
        <taxon>Anaerolineae</taxon>
        <taxon>Anaerolineales</taxon>
        <taxon>Anaerolineaceae</taxon>
        <taxon>Longilinea</taxon>
    </lineage>
</organism>
<evidence type="ECO:0000256" key="1">
    <source>
        <dbReference type="ARBA" id="ARBA00001936"/>
    </source>
</evidence>